<accession>A0A143PUL7</accession>
<organism evidence="1 2">
    <name type="scientific">Luteitalea pratensis</name>
    <dbReference type="NCBI Taxonomy" id="1855912"/>
    <lineage>
        <taxon>Bacteria</taxon>
        <taxon>Pseudomonadati</taxon>
        <taxon>Acidobacteriota</taxon>
        <taxon>Vicinamibacteria</taxon>
        <taxon>Vicinamibacterales</taxon>
        <taxon>Vicinamibacteraceae</taxon>
        <taxon>Luteitalea</taxon>
    </lineage>
</organism>
<dbReference type="AlphaFoldDB" id="A0A143PUL7"/>
<gene>
    <name evidence="1" type="ORF">LuPra_05130</name>
</gene>
<dbReference type="Proteomes" id="UP000076079">
    <property type="component" value="Chromosome"/>
</dbReference>
<reference evidence="2" key="2">
    <citation type="submission" date="2016-04" db="EMBL/GenBank/DDBJ databases">
        <title>First Complete Genome Sequence of a Subdivision 6 Acidobacterium.</title>
        <authorList>
            <person name="Huang S."/>
            <person name="Vieira S."/>
            <person name="Bunk B."/>
            <person name="Riedel T."/>
            <person name="Sproeer C."/>
            <person name="Overmann J."/>
        </authorList>
    </citation>
    <scope>NUCLEOTIDE SEQUENCE [LARGE SCALE GENOMIC DNA]</scope>
    <source>
        <strain evidence="2">DSM 100886 HEG_-6_39</strain>
    </source>
</reference>
<reference evidence="1 2" key="1">
    <citation type="journal article" date="2016" name="Genome Announc.">
        <title>First Complete Genome Sequence of a Subdivision 6 Acidobacterium Strain.</title>
        <authorList>
            <person name="Huang S."/>
            <person name="Vieira S."/>
            <person name="Bunk B."/>
            <person name="Riedel T."/>
            <person name="Sproer C."/>
            <person name="Overmann J."/>
        </authorList>
    </citation>
    <scope>NUCLEOTIDE SEQUENCE [LARGE SCALE GENOMIC DNA]</scope>
    <source>
        <strain evidence="2">DSM 100886 HEG_-6_39</strain>
    </source>
</reference>
<dbReference type="EMBL" id="CP015136">
    <property type="protein sequence ID" value="AMY11863.1"/>
    <property type="molecule type" value="Genomic_DNA"/>
</dbReference>
<name>A0A143PUL7_LUTPR</name>
<sequence>MSDGPSSPTPGPGDYVVLYQPQSPNGNPRLSLIRLSNGGTHKLIRATFESAVEAGPRFEQQARMMAAAAGTRSFRCVDGVYTLLDDTVDEHDA</sequence>
<proteinExistence type="predicted"/>
<keyword evidence="2" id="KW-1185">Reference proteome</keyword>
<protein>
    <submittedName>
        <fullName evidence="1">Uncharacterized protein</fullName>
    </submittedName>
</protein>
<evidence type="ECO:0000313" key="2">
    <source>
        <dbReference type="Proteomes" id="UP000076079"/>
    </source>
</evidence>
<dbReference type="KEGG" id="abac:LuPra_05130"/>
<evidence type="ECO:0000313" key="1">
    <source>
        <dbReference type="EMBL" id="AMY11863.1"/>
    </source>
</evidence>